<protein>
    <submittedName>
        <fullName evidence="3">Uncharacterized protein</fullName>
    </submittedName>
</protein>
<evidence type="ECO:0000313" key="4">
    <source>
        <dbReference type="Proteomes" id="UP001497382"/>
    </source>
</evidence>
<gene>
    <name evidence="3" type="ORF">LARSCL_LOCUS2049</name>
</gene>
<keyword evidence="2" id="KW-1133">Transmembrane helix</keyword>
<keyword evidence="4" id="KW-1185">Reference proteome</keyword>
<evidence type="ECO:0000313" key="3">
    <source>
        <dbReference type="EMBL" id="CAL1264464.1"/>
    </source>
</evidence>
<keyword evidence="2" id="KW-0812">Transmembrane</keyword>
<dbReference type="AlphaFoldDB" id="A0AAV1YZK7"/>
<keyword evidence="2" id="KW-0472">Membrane</keyword>
<feature type="transmembrane region" description="Helical" evidence="2">
    <location>
        <begin position="12"/>
        <end position="31"/>
    </location>
</feature>
<proteinExistence type="predicted"/>
<evidence type="ECO:0000256" key="2">
    <source>
        <dbReference type="SAM" id="Phobius"/>
    </source>
</evidence>
<dbReference type="Proteomes" id="UP001497382">
    <property type="component" value="Unassembled WGS sequence"/>
</dbReference>
<accession>A0AAV1YZK7</accession>
<comment type="caution">
    <text evidence="3">The sequence shown here is derived from an EMBL/GenBank/DDBJ whole genome shotgun (WGS) entry which is preliminary data.</text>
</comment>
<reference evidence="3 4" key="1">
    <citation type="submission" date="2024-04" db="EMBL/GenBank/DDBJ databases">
        <authorList>
            <person name="Rising A."/>
            <person name="Reimegard J."/>
            <person name="Sonavane S."/>
            <person name="Akerstrom W."/>
            <person name="Nylinder S."/>
            <person name="Hedman E."/>
            <person name="Kallberg Y."/>
        </authorList>
    </citation>
    <scope>NUCLEOTIDE SEQUENCE [LARGE SCALE GENOMIC DNA]</scope>
</reference>
<organism evidence="3 4">
    <name type="scientific">Larinioides sclopetarius</name>
    <dbReference type="NCBI Taxonomy" id="280406"/>
    <lineage>
        <taxon>Eukaryota</taxon>
        <taxon>Metazoa</taxon>
        <taxon>Ecdysozoa</taxon>
        <taxon>Arthropoda</taxon>
        <taxon>Chelicerata</taxon>
        <taxon>Arachnida</taxon>
        <taxon>Araneae</taxon>
        <taxon>Araneomorphae</taxon>
        <taxon>Entelegynae</taxon>
        <taxon>Araneoidea</taxon>
        <taxon>Araneidae</taxon>
        <taxon>Larinioides</taxon>
    </lineage>
</organism>
<sequence length="67" mass="7724">MVNIKSEKEIFLFMIVNLIAIGIFALVILYHKLDLNERGHNCELCQNEESERSDDSSLLSRQELGNE</sequence>
<feature type="region of interest" description="Disordered" evidence="1">
    <location>
        <begin position="47"/>
        <end position="67"/>
    </location>
</feature>
<dbReference type="EMBL" id="CAXIEN010000013">
    <property type="protein sequence ID" value="CAL1264464.1"/>
    <property type="molecule type" value="Genomic_DNA"/>
</dbReference>
<evidence type="ECO:0000256" key="1">
    <source>
        <dbReference type="SAM" id="MobiDB-lite"/>
    </source>
</evidence>
<name>A0AAV1YZK7_9ARAC</name>